<sequence length="578" mass="64032">MFPSTSNSSSTLRKQHSSNLTLENFHIEPQDFQNFLMTNPPLVEYPAHYMFTPGGFADPQQLGSAGTPSQSTYQQQGSYGFSQTNPMDLATPSTGSISSNQQQQQQQQSQSQQSQSQPQQQFNSAPGAGYGAYVASNQNQYYQQQQAQQQQQFQQHMLQQQHQQQQQQQQAQAQQMAAANAAVNSFAQPTPPQDPFFVAPDGQQQQQNANVLTGNEIVLTEQYTQEGPNSVPNDVQMTSPFPPPPRRRFSISNGQIGQISMMVHKGHYEDDEDLDEQQQQQLEQQQFDQQSQQQQQPQQQQLGPPVQMGYQQPPPHSQQMPMGGKPSGLMSNQDIKIDESTGVPKHPLLYNNEVIFNPNGGPIPGTSAWKRQKILERNRIAASKCRQKKKVLQEKLQHDVGKLSKENDVLAEKNAFLERMLLAVKRSVRLYSEQSGVSLEEIFKYGFDDEANGDGSNGSDKDASDRNYDKKSVGSGGNATVELAADSSHNQNTGDSSVNGDGTTDSGIKAGDNSTSDNQTNGQTGEDQSNLNNSNQHDRSGDGNGTTNGFVGKLEIQRFIEQDDNQLYVALKEKLQIR</sequence>
<dbReference type="Proteomes" id="UP001165064">
    <property type="component" value="Unassembled WGS sequence"/>
</dbReference>
<proteinExistence type="predicted"/>
<accession>A0ACB5T032</accession>
<name>A0ACB5T032_AMBMO</name>
<dbReference type="EMBL" id="BSXS01002079">
    <property type="protein sequence ID" value="GME78157.1"/>
    <property type="molecule type" value="Genomic_DNA"/>
</dbReference>
<comment type="caution">
    <text evidence="1">The sequence shown here is derived from an EMBL/GenBank/DDBJ whole genome shotgun (WGS) entry which is preliminary data.</text>
</comment>
<keyword evidence="2" id="KW-1185">Reference proteome</keyword>
<gene>
    <name evidence="1" type="ORF">Amon02_000332800</name>
</gene>
<evidence type="ECO:0000313" key="2">
    <source>
        <dbReference type="Proteomes" id="UP001165064"/>
    </source>
</evidence>
<reference evidence="1" key="1">
    <citation type="submission" date="2023-04" db="EMBL/GenBank/DDBJ databases">
        <title>Ambrosiozyma monospora NBRC 10751.</title>
        <authorList>
            <person name="Ichikawa N."/>
            <person name="Sato H."/>
            <person name="Tonouchi N."/>
        </authorList>
    </citation>
    <scope>NUCLEOTIDE SEQUENCE</scope>
    <source>
        <strain evidence="1">NBRC 10751</strain>
    </source>
</reference>
<protein>
    <submittedName>
        <fullName evidence="1">Unnamed protein product</fullName>
    </submittedName>
</protein>
<organism evidence="1 2">
    <name type="scientific">Ambrosiozyma monospora</name>
    <name type="common">Yeast</name>
    <name type="synonym">Endomycopsis monosporus</name>
    <dbReference type="NCBI Taxonomy" id="43982"/>
    <lineage>
        <taxon>Eukaryota</taxon>
        <taxon>Fungi</taxon>
        <taxon>Dikarya</taxon>
        <taxon>Ascomycota</taxon>
        <taxon>Saccharomycotina</taxon>
        <taxon>Pichiomycetes</taxon>
        <taxon>Pichiales</taxon>
        <taxon>Pichiaceae</taxon>
        <taxon>Ambrosiozyma</taxon>
    </lineage>
</organism>
<evidence type="ECO:0000313" key="1">
    <source>
        <dbReference type="EMBL" id="GME78157.1"/>
    </source>
</evidence>